<accession>A0AA48GKL5</accession>
<name>A0AA48GKL5_9BACT</name>
<organism evidence="2 3">
    <name type="scientific">Mesoterricola silvestris</name>
    <dbReference type="NCBI Taxonomy" id="2927979"/>
    <lineage>
        <taxon>Bacteria</taxon>
        <taxon>Pseudomonadati</taxon>
        <taxon>Acidobacteriota</taxon>
        <taxon>Holophagae</taxon>
        <taxon>Holophagales</taxon>
        <taxon>Holophagaceae</taxon>
        <taxon>Mesoterricola</taxon>
    </lineage>
</organism>
<proteinExistence type="predicted"/>
<dbReference type="RefSeq" id="WP_316413460.1">
    <property type="nucleotide sequence ID" value="NZ_AP027080.1"/>
</dbReference>
<evidence type="ECO:0000313" key="3">
    <source>
        <dbReference type="Proteomes" id="UP001238179"/>
    </source>
</evidence>
<feature type="transmembrane region" description="Helical" evidence="1">
    <location>
        <begin position="120"/>
        <end position="137"/>
    </location>
</feature>
<dbReference type="Proteomes" id="UP001238179">
    <property type="component" value="Chromosome"/>
</dbReference>
<dbReference type="Pfam" id="PF10825">
    <property type="entry name" value="DUF2752"/>
    <property type="match status" value="1"/>
</dbReference>
<keyword evidence="1" id="KW-0812">Transmembrane</keyword>
<gene>
    <name evidence="2" type="ORF">METEAL_39600</name>
</gene>
<keyword evidence="1" id="KW-0472">Membrane</keyword>
<evidence type="ECO:0000256" key="1">
    <source>
        <dbReference type="SAM" id="Phobius"/>
    </source>
</evidence>
<dbReference type="AlphaFoldDB" id="A0AA48GKL5"/>
<feature type="transmembrane region" description="Helical" evidence="1">
    <location>
        <begin position="80"/>
        <end position="100"/>
    </location>
</feature>
<keyword evidence="1" id="KW-1133">Transmembrane helix</keyword>
<reference evidence="3" key="1">
    <citation type="journal article" date="2023" name="Int. J. Syst. Evol. Microbiol.">
        <title>Mesoterricola silvestris gen. nov., sp. nov., Mesoterricola sediminis sp. nov., Geothrix oryzae sp. nov., Geothrix edaphica sp. nov., Geothrix rubra sp. nov., and Geothrix limicola sp. nov., six novel members of Acidobacteriota isolated from soils.</title>
        <authorList>
            <person name="Itoh H."/>
            <person name="Sugisawa Y."/>
            <person name="Mise K."/>
            <person name="Xu Z."/>
            <person name="Kuniyasu M."/>
            <person name="Ushijima N."/>
            <person name="Kawano K."/>
            <person name="Kobayashi E."/>
            <person name="Shiratori Y."/>
            <person name="Masuda Y."/>
            <person name="Senoo K."/>
        </authorList>
    </citation>
    <scope>NUCLEOTIDE SEQUENCE [LARGE SCALE GENOMIC DNA]</scope>
    <source>
        <strain evidence="3">W79</strain>
    </source>
</reference>
<sequence>MSLPPTPRPDGAPRFPRASLWAAAAVLAWAALAGAEAYLERRWGVELGTCMFKRLTGQPCPTCGATRGALALFSGHPLRALLWNPLLVGGGAVAAALLALRAATGRAPQVSWTPNRKRAALGAALAAVLANWCYLIWRGV</sequence>
<dbReference type="KEGG" id="msil:METEAL_39600"/>
<protein>
    <recommendedName>
        <fullName evidence="4">DUF2752 domain-containing protein</fullName>
    </recommendedName>
</protein>
<dbReference type="EMBL" id="AP027080">
    <property type="protein sequence ID" value="BDU74786.1"/>
    <property type="molecule type" value="Genomic_DNA"/>
</dbReference>
<keyword evidence="3" id="KW-1185">Reference proteome</keyword>
<dbReference type="InterPro" id="IPR021215">
    <property type="entry name" value="DUF2752"/>
</dbReference>
<evidence type="ECO:0008006" key="4">
    <source>
        <dbReference type="Google" id="ProtNLM"/>
    </source>
</evidence>
<evidence type="ECO:0000313" key="2">
    <source>
        <dbReference type="EMBL" id="BDU74786.1"/>
    </source>
</evidence>